<evidence type="ECO:0000313" key="2">
    <source>
        <dbReference type="EMBL" id="KAK1586058.1"/>
    </source>
</evidence>
<dbReference type="AlphaFoldDB" id="A0AAD8V3M9"/>
<gene>
    <name evidence="2" type="ORF">LY79DRAFT_557389</name>
</gene>
<protein>
    <submittedName>
        <fullName evidence="2">Uncharacterized protein</fullName>
    </submittedName>
</protein>
<accession>A0AAD8V3M9</accession>
<dbReference type="RefSeq" id="XP_060413026.1">
    <property type="nucleotide sequence ID" value="XM_060558090.1"/>
</dbReference>
<dbReference type="GeneID" id="85442330"/>
<name>A0AAD8V3M9_9PEZI</name>
<dbReference type="EMBL" id="JAHLJV010000039">
    <property type="protein sequence ID" value="KAK1586058.1"/>
    <property type="molecule type" value="Genomic_DNA"/>
</dbReference>
<evidence type="ECO:0000256" key="1">
    <source>
        <dbReference type="SAM" id="MobiDB-lite"/>
    </source>
</evidence>
<feature type="region of interest" description="Disordered" evidence="1">
    <location>
        <begin position="41"/>
        <end position="73"/>
    </location>
</feature>
<feature type="compositionally biased region" description="Basic and acidic residues" evidence="1">
    <location>
        <begin position="58"/>
        <end position="73"/>
    </location>
</feature>
<keyword evidence="3" id="KW-1185">Reference proteome</keyword>
<sequence>MCKTRQDRRIFPFLLPFCGDVVLVDMVETSALAVSETRGMCRPGQMPSRASGGVKYGDGPEGKPDDDAMHDGY</sequence>
<dbReference type="Proteomes" id="UP001230504">
    <property type="component" value="Unassembled WGS sequence"/>
</dbReference>
<proteinExistence type="predicted"/>
<reference evidence="2" key="1">
    <citation type="submission" date="2021-06" db="EMBL/GenBank/DDBJ databases">
        <title>Comparative genomics, transcriptomics and evolutionary studies reveal genomic signatures of adaptation to plant cell wall in hemibiotrophic fungi.</title>
        <authorList>
            <consortium name="DOE Joint Genome Institute"/>
            <person name="Baroncelli R."/>
            <person name="Diaz J.F."/>
            <person name="Benocci T."/>
            <person name="Peng M."/>
            <person name="Battaglia E."/>
            <person name="Haridas S."/>
            <person name="Andreopoulos W."/>
            <person name="Labutti K."/>
            <person name="Pangilinan J."/>
            <person name="Floch G.L."/>
            <person name="Makela M.R."/>
            <person name="Henrissat B."/>
            <person name="Grigoriev I.V."/>
            <person name="Crouch J.A."/>
            <person name="De Vries R.P."/>
            <person name="Sukno S.A."/>
            <person name="Thon M.R."/>
        </authorList>
    </citation>
    <scope>NUCLEOTIDE SEQUENCE</scope>
    <source>
        <strain evidence="2">CBS 125086</strain>
    </source>
</reference>
<evidence type="ECO:0000313" key="3">
    <source>
        <dbReference type="Proteomes" id="UP001230504"/>
    </source>
</evidence>
<comment type="caution">
    <text evidence="2">The sequence shown here is derived from an EMBL/GenBank/DDBJ whole genome shotgun (WGS) entry which is preliminary data.</text>
</comment>
<organism evidence="2 3">
    <name type="scientific">Colletotrichum navitas</name>
    <dbReference type="NCBI Taxonomy" id="681940"/>
    <lineage>
        <taxon>Eukaryota</taxon>
        <taxon>Fungi</taxon>
        <taxon>Dikarya</taxon>
        <taxon>Ascomycota</taxon>
        <taxon>Pezizomycotina</taxon>
        <taxon>Sordariomycetes</taxon>
        <taxon>Hypocreomycetidae</taxon>
        <taxon>Glomerellales</taxon>
        <taxon>Glomerellaceae</taxon>
        <taxon>Colletotrichum</taxon>
        <taxon>Colletotrichum graminicola species complex</taxon>
    </lineage>
</organism>